<evidence type="ECO:0000313" key="2">
    <source>
        <dbReference type="Proteomes" id="UP000242972"/>
    </source>
</evidence>
<dbReference type="AlphaFoldDB" id="A0A2T2XG09"/>
<dbReference type="EMBL" id="PXYW01000020">
    <property type="protein sequence ID" value="PSR33441.1"/>
    <property type="molecule type" value="Genomic_DNA"/>
</dbReference>
<dbReference type="Proteomes" id="UP000242972">
    <property type="component" value="Unassembled WGS sequence"/>
</dbReference>
<comment type="caution">
    <text evidence="1">The sequence shown here is derived from an EMBL/GenBank/DDBJ whole genome shotgun (WGS) entry which is preliminary data.</text>
</comment>
<accession>A0A2T2XG09</accession>
<proteinExistence type="predicted"/>
<name>A0A2T2XG09_9FIRM</name>
<gene>
    <name evidence="1" type="ORF">C7B46_09770</name>
</gene>
<reference evidence="1 2" key="1">
    <citation type="journal article" date="2014" name="BMC Genomics">
        <title>Comparison of environmental and isolate Sulfobacillus genomes reveals diverse carbon, sulfur, nitrogen, and hydrogen metabolisms.</title>
        <authorList>
            <person name="Justice N.B."/>
            <person name="Norman A."/>
            <person name="Brown C.T."/>
            <person name="Singh A."/>
            <person name="Thomas B.C."/>
            <person name="Banfield J.F."/>
        </authorList>
    </citation>
    <scope>NUCLEOTIDE SEQUENCE [LARGE SCALE GENOMIC DNA]</scope>
    <source>
        <strain evidence="1">AMDSBA4</strain>
    </source>
</reference>
<sequence length="123" mass="13276">MAENIAADPLLAVGITGLGDQVPAQFASWVDRGIMILQRPTHSWDPRLVWPLESPGVGIAVGAVNSDPIVRFLGGWPQGQIALALQRILEFIAYGRLELSPLTQVDLRKLVDPVLVTIMTTPG</sequence>
<evidence type="ECO:0000313" key="1">
    <source>
        <dbReference type="EMBL" id="PSR33441.1"/>
    </source>
</evidence>
<protein>
    <submittedName>
        <fullName evidence="1">Uncharacterized protein</fullName>
    </submittedName>
</protein>
<organism evidence="1 2">
    <name type="scientific">Sulfobacillus benefaciens</name>
    <dbReference type="NCBI Taxonomy" id="453960"/>
    <lineage>
        <taxon>Bacteria</taxon>
        <taxon>Bacillati</taxon>
        <taxon>Bacillota</taxon>
        <taxon>Clostridia</taxon>
        <taxon>Eubacteriales</taxon>
        <taxon>Clostridiales Family XVII. Incertae Sedis</taxon>
        <taxon>Sulfobacillus</taxon>
    </lineage>
</organism>